<dbReference type="Pfam" id="PF00855">
    <property type="entry name" value="PWWP"/>
    <property type="match status" value="1"/>
</dbReference>
<feature type="region of interest" description="Disordered" evidence="1">
    <location>
        <begin position="548"/>
        <end position="572"/>
    </location>
</feature>
<name>A0ABM4CYC4_HYDVU</name>
<protein>
    <submittedName>
        <fullName evidence="4">Uncharacterized protein LOC100206251</fullName>
    </submittedName>
</protein>
<dbReference type="GeneID" id="100206251"/>
<gene>
    <name evidence="4" type="primary">LOC100206251</name>
</gene>
<proteinExistence type="predicted"/>
<dbReference type="PROSITE" id="PS50812">
    <property type="entry name" value="PWWP"/>
    <property type="match status" value="1"/>
</dbReference>
<dbReference type="Gene3D" id="2.30.30.140">
    <property type="match status" value="1"/>
</dbReference>
<keyword evidence="3" id="KW-1185">Reference proteome</keyword>
<evidence type="ECO:0000313" key="4">
    <source>
        <dbReference type="RefSeq" id="XP_065666954.1"/>
    </source>
</evidence>
<dbReference type="InterPro" id="IPR000313">
    <property type="entry name" value="PWWP_dom"/>
</dbReference>
<evidence type="ECO:0000313" key="3">
    <source>
        <dbReference type="Proteomes" id="UP001652625"/>
    </source>
</evidence>
<feature type="domain" description="PWWP" evidence="2">
    <location>
        <begin position="922"/>
        <end position="981"/>
    </location>
</feature>
<dbReference type="CDD" id="cd20141">
    <property type="entry name" value="PWWP_MBD5"/>
    <property type="match status" value="1"/>
</dbReference>
<dbReference type="Proteomes" id="UP001652625">
    <property type="component" value="Chromosome 11"/>
</dbReference>
<dbReference type="SUPFAM" id="SSF63748">
    <property type="entry name" value="Tudor/PWWP/MBT"/>
    <property type="match status" value="1"/>
</dbReference>
<organism evidence="3 4">
    <name type="scientific">Hydra vulgaris</name>
    <name type="common">Hydra</name>
    <name type="synonym">Hydra attenuata</name>
    <dbReference type="NCBI Taxonomy" id="6087"/>
    <lineage>
        <taxon>Eukaryota</taxon>
        <taxon>Metazoa</taxon>
        <taxon>Cnidaria</taxon>
        <taxon>Hydrozoa</taxon>
        <taxon>Hydroidolina</taxon>
        <taxon>Anthoathecata</taxon>
        <taxon>Aplanulata</taxon>
        <taxon>Hydridae</taxon>
        <taxon>Hydra</taxon>
    </lineage>
</organism>
<reference evidence="4" key="1">
    <citation type="submission" date="2025-08" db="UniProtKB">
        <authorList>
            <consortium name="RefSeq"/>
        </authorList>
    </citation>
    <scope>IDENTIFICATION</scope>
</reference>
<dbReference type="PANTHER" id="PTHR16112:SF16">
    <property type="entry name" value="SIX-BANDED, ISOFORM H"/>
    <property type="match status" value="1"/>
</dbReference>
<sequence>MSLAPRQSITQVLTLKLFKFVDEKSPSPSSQVDKQVPLNLPLPSIGDKSIFTLNCQNFVLNSLVDNLMEDTDNIKCTTDQLNVHKEDKDCNITFFQSSSPMQDSTIDSFSCKLTDKQIQPIKTNALSSSNSIIESNTRDFSEQVAVYVPRGWNRVTEKGLINYISPNKSRITCLEDMLFYLQYDGTCKCGLKCPLQPEKAFNFDPNVMSRFSDEYDGNNLEPDCVVCKNFEELYPPACKVRNEGRGRKPGKTKSVLAEKKVNEKRKFLTSASPLSMFQTGIDAMKIASVNVVQPIKPIQEFLAQNFSENVESVKPFENSKPIISSANEISHTIQDLLSIDKDRKTNIMQTMNQKSVSNNSSHSLPIGVEMPFSTSLMGTRKRVKKQNKDDLLVSGYPTKKVFQKVLQDAVIQKASDLQLKALNQVKTQSMDTEVIPTLRSISTIQSTQNLQHHIVSHSLVSEGSLVKELQHACSQINSVDHQFLSKQNQYDFNSSKGTVPSVITNASTLSPSSTISDLTNNSSCESIVSKLIEKDSVVLKFNPEHKTLTSDLSKPSANRPLSIPKSSPPCSTLKTQENQHMYLVQLVSQNNNPIITSQAHNMTFSKPFHSSSPYQSFVSTQGQFLLVNNQSAIPSLQSQQIKTSLVSNTVANSSVVNRTLQIQGSLQTSKNQFTSSKVNMPQTLPLHYVTTVNGQSLSLSGAISYPVMQYLPKTQTSPVSYLYPTIKAGESRFMGSGSNYVRIAPATQSMTVPTTYNLFEKEKIIGQESTNATGELFEKFTAASVPVSILSDAQTFVSNIFRETEKSPTISSGKAGVLSPASPIYSGYTICNNVKINHSTSLPVFQNGETHNVKIFFQNSNCDSNKVLKKENTLTEKKSESSSKQMNVLSHETTSLTNALSSNTKASSFLNTERSKQSVHQVGDIVWTHLPGYPKWPGKVISAHTINKGNPEDETMLYVSWFGTNQIHLVYQSRLSSFKDGLDLFIKESNFDRNSIKRNNKKHLNDFERAVSEALDELQKTKVGFYEHT</sequence>
<dbReference type="PANTHER" id="PTHR16112">
    <property type="entry name" value="METHYL-CPG BINDING PROTEIN, DROSOPHILA"/>
    <property type="match status" value="1"/>
</dbReference>
<dbReference type="SMART" id="SM00293">
    <property type="entry name" value="PWWP"/>
    <property type="match status" value="1"/>
</dbReference>
<evidence type="ECO:0000259" key="2">
    <source>
        <dbReference type="PROSITE" id="PS50812"/>
    </source>
</evidence>
<dbReference type="RefSeq" id="XP_065666954.1">
    <property type="nucleotide sequence ID" value="XM_065810882.1"/>
</dbReference>
<evidence type="ECO:0000256" key="1">
    <source>
        <dbReference type="SAM" id="MobiDB-lite"/>
    </source>
</evidence>
<accession>A0ABM4CYC4</accession>